<evidence type="ECO:0000313" key="3">
    <source>
        <dbReference type="EMBL" id="KAH0750545.1"/>
    </source>
</evidence>
<protein>
    <submittedName>
        <fullName evidence="3">Uncharacterized protein</fullName>
    </submittedName>
</protein>
<accession>A0ABQ7ULP4</accession>
<feature type="chain" id="PRO_5045356160" evidence="2">
    <location>
        <begin position="26"/>
        <end position="171"/>
    </location>
</feature>
<evidence type="ECO:0000313" key="4">
    <source>
        <dbReference type="Proteomes" id="UP000826656"/>
    </source>
</evidence>
<organism evidence="3 4">
    <name type="scientific">Solanum tuberosum</name>
    <name type="common">Potato</name>
    <dbReference type="NCBI Taxonomy" id="4113"/>
    <lineage>
        <taxon>Eukaryota</taxon>
        <taxon>Viridiplantae</taxon>
        <taxon>Streptophyta</taxon>
        <taxon>Embryophyta</taxon>
        <taxon>Tracheophyta</taxon>
        <taxon>Spermatophyta</taxon>
        <taxon>Magnoliopsida</taxon>
        <taxon>eudicotyledons</taxon>
        <taxon>Gunneridae</taxon>
        <taxon>Pentapetalae</taxon>
        <taxon>asterids</taxon>
        <taxon>lamiids</taxon>
        <taxon>Solanales</taxon>
        <taxon>Solanaceae</taxon>
        <taxon>Solanoideae</taxon>
        <taxon>Solaneae</taxon>
        <taxon>Solanum</taxon>
    </lineage>
</organism>
<name>A0ABQ7ULP4_SOLTU</name>
<feature type="signal peptide" evidence="2">
    <location>
        <begin position="1"/>
        <end position="25"/>
    </location>
</feature>
<feature type="region of interest" description="Disordered" evidence="1">
    <location>
        <begin position="123"/>
        <end position="171"/>
    </location>
</feature>
<proteinExistence type="predicted"/>
<keyword evidence="4" id="KW-1185">Reference proteome</keyword>
<keyword evidence="2" id="KW-0732">Signal</keyword>
<gene>
    <name evidence="3" type="ORF">KY290_029777</name>
</gene>
<dbReference type="EMBL" id="JAIVGD010000019">
    <property type="protein sequence ID" value="KAH0750545.1"/>
    <property type="molecule type" value="Genomic_DNA"/>
</dbReference>
<comment type="caution">
    <text evidence="3">The sequence shown here is derived from an EMBL/GenBank/DDBJ whole genome shotgun (WGS) entry which is preliminary data.</text>
</comment>
<reference evidence="3 4" key="1">
    <citation type="journal article" date="2021" name="bioRxiv">
        <title>Chromosome-scale and haplotype-resolved genome assembly of a tetraploid potato cultivar.</title>
        <authorList>
            <person name="Sun H."/>
            <person name="Jiao W.-B."/>
            <person name="Krause K."/>
            <person name="Campoy J.A."/>
            <person name="Goel M."/>
            <person name="Folz-Donahue K."/>
            <person name="Kukat C."/>
            <person name="Huettel B."/>
            <person name="Schneeberger K."/>
        </authorList>
    </citation>
    <scope>NUCLEOTIDE SEQUENCE [LARGE SCALE GENOMIC DNA]</scope>
    <source>
        <strain evidence="3">SolTubOtavaFocal</strain>
        <tissue evidence="3">Leaves</tissue>
    </source>
</reference>
<dbReference type="Proteomes" id="UP000826656">
    <property type="component" value="Unassembled WGS sequence"/>
</dbReference>
<evidence type="ECO:0000256" key="1">
    <source>
        <dbReference type="SAM" id="MobiDB-lite"/>
    </source>
</evidence>
<sequence>MASTRLVQLSLVLLLLLALEHPSFAHTHLGIPRKARGRKTLANQFSNKENNMSFQSIPNISGNDEVDTNNVPLEKHHMNAEVEKVEPKAESIVKAHQHEGANKKYESKEFVEVANLMWKDYSGRARPRRKPPATPSPIQPMNERVGHFEGPLKRSLSLYSGQPGCRSSDKQ</sequence>
<evidence type="ECO:0000256" key="2">
    <source>
        <dbReference type="SAM" id="SignalP"/>
    </source>
</evidence>